<dbReference type="AlphaFoldDB" id="A0AAV0AJ72"/>
<dbReference type="PANTHER" id="PTHR19241">
    <property type="entry name" value="ATP-BINDING CASSETTE TRANSPORTER"/>
    <property type="match status" value="1"/>
</dbReference>
<protein>
    <submittedName>
        <fullName evidence="2">ABC transporter 3</fullName>
    </submittedName>
</protein>
<reference evidence="2" key="1">
    <citation type="submission" date="2022-06" db="EMBL/GenBank/DDBJ databases">
        <authorList>
            <consortium name="SYNGENTA / RWTH Aachen University"/>
        </authorList>
    </citation>
    <scope>NUCLEOTIDE SEQUENCE</scope>
</reference>
<organism evidence="2 3">
    <name type="scientific">Phakopsora pachyrhizi</name>
    <name type="common">Asian soybean rust disease fungus</name>
    <dbReference type="NCBI Taxonomy" id="170000"/>
    <lineage>
        <taxon>Eukaryota</taxon>
        <taxon>Fungi</taxon>
        <taxon>Dikarya</taxon>
        <taxon>Basidiomycota</taxon>
        <taxon>Pucciniomycotina</taxon>
        <taxon>Pucciniomycetes</taxon>
        <taxon>Pucciniales</taxon>
        <taxon>Phakopsoraceae</taxon>
        <taxon>Phakopsora</taxon>
    </lineage>
</organism>
<evidence type="ECO:0000313" key="3">
    <source>
        <dbReference type="Proteomes" id="UP001153365"/>
    </source>
</evidence>
<keyword evidence="1" id="KW-0813">Transport</keyword>
<dbReference type="Proteomes" id="UP001153365">
    <property type="component" value="Unassembled WGS sequence"/>
</dbReference>
<comment type="caution">
    <text evidence="2">The sequence shown here is derived from an EMBL/GenBank/DDBJ whole genome shotgun (WGS) entry which is preliminary data.</text>
</comment>
<evidence type="ECO:0000256" key="1">
    <source>
        <dbReference type="ARBA" id="ARBA00022448"/>
    </source>
</evidence>
<evidence type="ECO:0000313" key="2">
    <source>
        <dbReference type="EMBL" id="CAH7667579.1"/>
    </source>
</evidence>
<sequence>MRQQAETSIEEKKAYVEEVIQLLELEDLADAMIGFPGFGLGVEAKKQLTIGVKLTAKPQLLLFLDG</sequence>
<accession>A0AAV0AJ72</accession>
<name>A0AAV0AJ72_PHAPC</name>
<dbReference type="EMBL" id="CALTRL010000343">
    <property type="protein sequence ID" value="CAH7667579.1"/>
    <property type="molecule type" value="Genomic_DNA"/>
</dbReference>
<keyword evidence="3" id="KW-1185">Reference proteome</keyword>
<gene>
    <name evidence="2" type="ORF">PPACK8108_LOCUS1986</name>
</gene>
<proteinExistence type="predicted"/>